<dbReference type="AlphaFoldDB" id="A0A345PGP6"/>
<reference evidence="3" key="1">
    <citation type="submission" date="2017-11" db="EMBL/GenBank/DDBJ databases">
        <authorList>
            <person name="Zhu W."/>
        </authorList>
    </citation>
    <scope>NUCLEOTIDE SEQUENCE [LARGE SCALE GENOMIC DNA]</scope>
    <source>
        <strain evidence="3">160</strain>
    </source>
</reference>
<dbReference type="RefSeq" id="WP_114916469.1">
    <property type="nucleotide sequence ID" value="NZ_CP024848.1"/>
</dbReference>
<gene>
    <name evidence="2" type="ORF">CUC15_09660</name>
</gene>
<dbReference type="EMBL" id="CP024848">
    <property type="protein sequence ID" value="AXI09176.1"/>
    <property type="molecule type" value="Genomic_DNA"/>
</dbReference>
<dbReference type="InterPro" id="IPR041657">
    <property type="entry name" value="HTH_17"/>
</dbReference>
<dbReference type="KEGG" id="ocn:CUC15_09660"/>
<proteinExistence type="predicted"/>
<keyword evidence="3" id="KW-1185">Reference proteome</keyword>
<evidence type="ECO:0000313" key="3">
    <source>
        <dbReference type="Proteomes" id="UP000253908"/>
    </source>
</evidence>
<evidence type="ECO:0000259" key="1">
    <source>
        <dbReference type="Pfam" id="PF12728"/>
    </source>
</evidence>
<sequence>MMLSVKQVAELFNVSEFKIYRWAKTGKIPSYSIGRIIRFDMKKYCNTYVKERVRNDVHSRTGE</sequence>
<name>A0A345PGP6_9BACI</name>
<dbReference type="Pfam" id="PF12728">
    <property type="entry name" value="HTH_17"/>
    <property type="match status" value="1"/>
</dbReference>
<protein>
    <recommendedName>
        <fullName evidence="1">Helix-turn-helix domain-containing protein</fullName>
    </recommendedName>
</protein>
<feature type="domain" description="Helix-turn-helix" evidence="1">
    <location>
        <begin position="2"/>
        <end position="40"/>
    </location>
</feature>
<dbReference type="InterPro" id="IPR010093">
    <property type="entry name" value="SinI_DNA-bd"/>
</dbReference>
<dbReference type="NCBIfam" id="TIGR01764">
    <property type="entry name" value="excise"/>
    <property type="match status" value="1"/>
</dbReference>
<evidence type="ECO:0000313" key="2">
    <source>
        <dbReference type="EMBL" id="AXI09176.1"/>
    </source>
</evidence>
<dbReference type="OrthoDB" id="2868166at2"/>
<dbReference type="GO" id="GO:0003677">
    <property type="term" value="F:DNA binding"/>
    <property type="evidence" value="ECO:0007669"/>
    <property type="project" value="InterPro"/>
</dbReference>
<dbReference type="SUPFAM" id="SSF46955">
    <property type="entry name" value="Putative DNA-binding domain"/>
    <property type="match status" value="1"/>
</dbReference>
<dbReference type="InterPro" id="IPR009061">
    <property type="entry name" value="DNA-bd_dom_put_sf"/>
</dbReference>
<organism evidence="2 3">
    <name type="scientific">Oceanobacillus zhaokaii</name>
    <dbReference type="NCBI Taxonomy" id="2052660"/>
    <lineage>
        <taxon>Bacteria</taxon>
        <taxon>Bacillati</taxon>
        <taxon>Bacillota</taxon>
        <taxon>Bacilli</taxon>
        <taxon>Bacillales</taxon>
        <taxon>Bacillaceae</taxon>
        <taxon>Oceanobacillus</taxon>
    </lineage>
</organism>
<accession>A0A345PGP6</accession>
<dbReference type="Proteomes" id="UP000253908">
    <property type="component" value="Chromosome"/>
</dbReference>